<dbReference type="EMBL" id="BK015818">
    <property type="protein sequence ID" value="DAE26469.1"/>
    <property type="molecule type" value="Genomic_DNA"/>
</dbReference>
<proteinExistence type="predicted"/>
<reference evidence="2" key="1">
    <citation type="journal article" date="2021" name="Proc. Natl. Acad. Sci. U.S.A.">
        <title>A Catalog of Tens of Thousands of Viruses from Human Metagenomes Reveals Hidden Associations with Chronic Diseases.</title>
        <authorList>
            <person name="Tisza M.J."/>
            <person name="Buck C.B."/>
        </authorList>
    </citation>
    <scope>NUCLEOTIDE SEQUENCE</scope>
    <source>
        <strain evidence="2">Ctr4Z12</strain>
    </source>
</reference>
<organism evidence="2">
    <name type="scientific">Siphoviridae sp. ctr4Z12</name>
    <dbReference type="NCBI Taxonomy" id="2827280"/>
    <lineage>
        <taxon>Viruses</taxon>
        <taxon>Duplodnaviria</taxon>
        <taxon>Heunggongvirae</taxon>
        <taxon>Uroviricota</taxon>
        <taxon>Caudoviricetes</taxon>
    </lineage>
</organism>
<accession>A0A8S5R658</accession>
<evidence type="ECO:0000313" key="2">
    <source>
        <dbReference type="EMBL" id="DAE26469.1"/>
    </source>
</evidence>
<keyword evidence="1" id="KW-0472">Membrane</keyword>
<keyword evidence="1" id="KW-1133">Transmembrane helix</keyword>
<evidence type="ECO:0000256" key="1">
    <source>
        <dbReference type="SAM" id="Phobius"/>
    </source>
</evidence>
<sequence>MIMTNHYRKILNYIYKKHTVSYLDLKKRFKGKISIEDLQQLMCQQYIEKSGGNMTVYGGPADIDINSIFYLDQLGIAEVESKQWFNLQFVLLQIILPIVIAVISTLLTVFLTAMLSPFL</sequence>
<keyword evidence="1" id="KW-0812">Transmembrane</keyword>
<protein>
    <submittedName>
        <fullName evidence="2">Uncharacterized protein</fullName>
    </submittedName>
</protein>
<name>A0A8S5R658_9CAUD</name>
<feature type="transmembrane region" description="Helical" evidence="1">
    <location>
        <begin position="89"/>
        <end position="115"/>
    </location>
</feature>